<dbReference type="GO" id="GO:0009239">
    <property type="term" value="P:enterobactin biosynthetic process"/>
    <property type="evidence" value="ECO:0007669"/>
    <property type="project" value="TreeGrafter"/>
</dbReference>
<dbReference type="InterPro" id="IPR010071">
    <property type="entry name" value="AA_adenyl_dom"/>
</dbReference>
<dbReference type="Gene3D" id="3.30.300.30">
    <property type="match status" value="1"/>
</dbReference>
<dbReference type="CDD" id="cd12116">
    <property type="entry name" value="A_NRPS_Ta1_like"/>
    <property type="match status" value="1"/>
</dbReference>
<dbReference type="Pfam" id="PF00550">
    <property type="entry name" value="PP-binding"/>
    <property type="match status" value="1"/>
</dbReference>
<dbReference type="SMART" id="SM00823">
    <property type="entry name" value="PKS_PP"/>
    <property type="match status" value="1"/>
</dbReference>
<keyword evidence="3" id="KW-0597">Phosphoprotein</keyword>
<dbReference type="InterPro" id="IPR036736">
    <property type="entry name" value="ACP-like_sf"/>
</dbReference>
<dbReference type="NCBIfam" id="TIGR01733">
    <property type="entry name" value="AA-adenyl-dom"/>
    <property type="match status" value="1"/>
</dbReference>
<evidence type="ECO:0000256" key="2">
    <source>
        <dbReference type="ARBA" id="ARBA00022450"/>
    </source>
</evidence>
<dbReference type="InterPro" id="IPR020806">
    <property type="entry name" value="PKS_PP-bd"/>
</dbReference>
<proteinExistence type="predicted"/>
<organism evidence="5 6">
    <name type="scientific">Hymenobacter nivis</name>
    <dbReference type="NCBI Taxonomy" id="1850093"/>
    <lineage>
        <taxon>Bacteria</taxon>
        <taxon>Pseudomonadati</taxon>
        <taxon>Bacteroidota</taxon>
        <taxon>Cytophagia</taxon>
        <taxon>Cytophagales</taxon>
        <taxon>Hymenobacteraceae</taxon>
        <taxon>Hymenobacter</taxon>
    </lineage>
</organism>
<dbReference type="InterPro" id="IPR045851">
    <property type="entry name" value="AMP-bd_C_sf"/>
</dbReference>
<name>A0A2Z3GV54_9BACT</name>
<dbReference type="InterPro" id="IPR020845">
    <property type="entry name" value="AMP-binding_CS"/>
</dbReference>
<keyword evidence="2" id="KW-0596">Phosphopantetheine</keyword>
<dbReference type="KEGG" id="hnv:DDQ68_07075"/>
<dbReference type="InterPro" id="IPR023213">
    <property type="entry name" value="CAT-like_dom_sf"/>
</dbReference>
<dbReference type="Proteomes" id="UP000245999">
    <property type="component" value="Chromosome"/>
</dbReference>
<dbReference type="FunFam" id="1.10.1200.10:FF:000005">
    <property type="entry name" value="Nonribosomal peptide synthetase 1"/>
    <property type="match status" value="1"/>
</dbReference>
<dbReference type="GO" id="GO:0031177">
    <property type="term" value="F:phosphopantetheine binding"/>
    <property type="evidence" value="ECO:0007669"/>
    <property type="project" value="InterPro"/>
</dbReference>
<dbReference type="Gene3D" id="2.30.38.10">
    <property type="entry name" value="Luciferase, Domain 3"/>
    <property type="match status" value="1"/>
</dbReference>
<dbReference type="GO" id="GO:0005829">
    <property type="term" value="C:cytosol"/>
    <property type="evidence" value="ECO:0007669"/>
    <property type="project" value="TreeGrafter"/>
</dbReference>
<dbReference type="InterPro" id="IPR009081">
    <property type="entry name" value="PP-bd_ACP"/>
</dbReference>
<dbReference type="FunFam" id="3.40.50.980:FF:000001">
    <property type="entry name" value="Non-ribosomal peptide synthetase"/>
    <property type="match status" value="1"/>
</dbReference>
<dbReference type="Gene3D" id="3.30.559.10">
    <property type="entry name" value="Chloramphenicol acetyltransferase-like domain"/>
    <property type="match status" value="1"/>
</dbReference>
<dbReference type="PANTHER" id="PTHR45527">
    <property type="entry name" value="NONRIBOSOMAL PEPTIDE SYNTHETASE"/>
    <property type="match status" value="1"/>
</dbReference>
<dbReference type="InterPro" id="IPR000873">
    <property type="entry name" value="AMP-dep_synth/lig_dom"/>
</dbReference>
<accession>A0A2Z3GV54</accession>
<dbReference type="Pfam" id="PF00975">
    <property type="entry name" value="Thioesterase"/>
    <property type="match status" value="1"/>
</dbReference>
<dbReference type="PANTHER" id="PTHR45527:SF1">
    <property type="entry name" value="FATTY ACID SYNTHASE"/>
    <property type="match status" value="1"/>
</dbReference>
<dbReference type="InterPro" id="IPR029058">
    <property type="entry name" value="AB_hydrolase_fold"/>
</dbReference>
<evidence type="ECO:0000259" key="4">
    <source>
        <dbReference type="PROSITE" id="PS50075"/>
    </source>
</evidence>
<dbReference type="Gene3D" id="3.30.559.30">
    <property type="entry name" value="Nonribosomal peptide synthetase, condensation domain"/>
    <property type="match status" value="1"/>
</dbReference>
<dbReference type="GO" id="GO:0043041">
    <property type="term" value="P:amino acid activation for nonribosomal peptide biosynthetic process"/>
    <property type="evidence" value="ECO:0007669"/>
    <property type="project" value="TreeGrafter"/>
</dbReference>
<dbReference type="GO" id="GO:0009366">
    <property type="term" value="C:enterobactin synthetase complex"/>
    <property type="evidence" value="ECO:0007669"/>
    <property type="project" value="TreeGrafter"/>
</dbReference>
<dbReference type="Pfam" id="PF13193">
    <property type="entry name" value="AMP-binding_C"/>
    <property type="match status" value="1"/>
</dbReference>
<dbReference type="GO" id="GO:0047527">
    <property type="term" value="F:2,3-dihydroxybenzoate-serine ligase activity"/>
    <property type="evidence" value="ECO:0007669"/>
    <property type="project" value="TreeGrafter"/>
</dbReference>
<dbReference type="SUPFAM" id="SSF47336">
    <property type="entry name" value="ACP-like"/>
    <property type="match status" value="1"/>
</dbReference>
<comment type="cofactor">
    <cofactor evidence="1">
        <name>pantetheine 4'-phosphate</name>
        <dbReference type="ChEBI" id="CHEBI:47942"/>
    </cofactor>
</comment>
<dbReference type="SUPFAM" id="SSF56801">
    <property type="entry name" value="Acetyl-CoA synthetase-like"/>
    <property type="match status" value="1"/>
</dbReference>
<sequence>MEALDTSHILDFDPFAGPEIVRIAPITEPQAEIWAAYLLGSDDANRAYNEAVALRLAGPLDRAALQRALDALVAQHEALRATFSADGRHLCILAPEPLPLAYHDLTQQTPAEQRQWLAAHAQMEAEHVFSLTEGPLLRASLAALSATDHCLTLTAHHIVCDGWSIGVMLQDLGQLYSAYAQQKLPFLPVPPAFGDYADDQAAFYQSAEYERVKQFWVEQYQGAVPVLDVPTDFPRPAARTYASRRQDYPLPPPLLGALKKMGQKAGCSFVTTLLAGFEVLLYQLTGQTDLVVGLPAAGQAPLGAARLVGHCVNLLPLRSRPTGELRFVDYLKQRKTALFDAYDHQNLTFGSLLKKLPVARGGGRLPLVPVVFNIDLGLGDAVAFHGLTHQLTSLPRAYENFELFVNASGSEAAMTVEWSYNAALFEPATIDQLMARFEQLLTEVAENPGVKLQDLRAPLAPAYSALNATAQPYPATQTLHQLVTAQARATPTKTAVQCGSTEVSYQQLDGRANRFAHYLLAQGVRPGDVVALVADRSPDLLVALLAIVKCGAAYLPLDPVYPPDRIAYMLADSNARVLIASARLRHDFGAPAQALVLEEILVAMAGYSDQAPAVPVTSDQLAYVLYTSGSTGQPKGVQVTHRNVVNLLCAMQQVPGLEVANKFLAITTISFDIAGLELFLPLVAGATVVLAEAAEARDGHLLLQLLETARITAMQATPATWQMLLDAGWTRPLPLKALCGGEALPAGLARQLVPLCQSLWNLYGPTETTIWSAVKQITDPAAPITIGHPIANTQFYVVDENLRAVKPGTVGELLIGGDGVTNGYLHRPELTRERFIANPFGVSPGALLYRTGDLGRLLPSGELQCLGRLDQQVKLRGYRIELGEIEHALATIDGIKAAVVVAGAPNTPQAHLHAHVLADDNWLPSDLDTRLNSWKKLLNKQLPAYMVPAKFTIQPNFPLTANGKIDRLALASLTDPGLAAPTTSTGQPEAVPMKVGYIGPRTDVEKMVAAIWAPLLGLEKVSVYDDFFELGGHSLIAVQAMAQLAQETGKRLPLAALFEHPTVEKIASMLELDSKFITWDSLVPIKPGGTKTPLYIVHGAGLNVLIFNALAKNLDSEQPVYGLQARGLNGIDEPLGTVEEIAAHYVAAIVGRDAVGPYALAGYSFGGIIAYEMARQLTASGKKIKALVVFDTYAGEEYCAKSNLKKRFFRLKYNVGMLIHNVILLGKNPRGILKHRYTTAKLAFDKYYLRFRNKEANQHELFFQQPLRVEAVIDQAARCYVISPQDITLDLFRVKETFYYMHDAHYMGWKNLALGGINIREIPGEHNLLFAPPHDVEIANTLQNVLDGYN</sequence>
<dbReference type="RefSeq" id="WP_109655671.1">
    <property type="nucleotide sequence ID" value="NZ_CP029145.1"/>
</dbReference>
<dbReference type="OrthoDB" id="4317020at2"/>
<dbReference type="InterPro" id="IPR001031">
    <property type="entry name" value="Thioesterase"/>
</dbReference>
<gene>
    <name evidence="5" type="ORF">DDQ68_07075</name>
</gene>
<feature type="domain" description="Carrier" evidence="4">
    <location>
        <begin position="999"/>
        <end position="1074"/>
    </location>
</feature>
<evidence type="ECO:0000313" key="5">
    <source>
        <dbReference type="EMBL" id="AWM32570.1"/>
    </source>
</evidence>
<dbReference type="Gene3D" id="3.40.50.1820">
    <property type="entry name" value="alpha/beta hydrolase"/>
    <property type="match status" value="1"/>
</dbReference>
<dbReference type="EMBL" id="CP029145">
    <property type="protein sequence ID" value="AWM32570.1"/>
    <property type="molecule type" value="Genomic_DNA"/>
</dbReference>
<dbReference type="Pfam" id="PF00501">
    <property type="entry name" value="AMP-binding"/>
    <property type="match status" value="1"/>
</dbReference>
<evidence type="ECO:0000256" key="1">
    <source>
        <dbReference type="ARBA" id="ARBA00001957"/>
    </source>
</evidence>
<dbReference type="InterPro" id="IPR001242">
    <property type="entry name" value="Condensation_dom"/>
</dbReference>
<dbReference type="SUPFAM" id="SSF52777">
    <property type="entry name" value="CoA-dependent acyltransferases"/>
    <property type="match status" value="2"/>
</dbReference>
<reference evidence="6" key="1">
    <citation type="submission" date="2018-04" db="EMBL/GenBank/DDBJ databases">
        <title>Complete genome of Antarctic heterotrophic bacterium Hymenobacter nivis.</title>
        <authorList>
            <person name="Terashima M."/>
        </authorList>
    </citation>
    <scope>NUCLEOTIDE SEQUENCE [LARGE SCALE GENOMIC DNA]</scope>
    <source>
        <strain evidence="6">NBRC 111535</strain>
    </source>
</reference>
<dbReference type="SUPFAM" id="SSF53474">
    <property type="entry name" value="alpha/beta-Hydrolases"/>
    <property type="match status" value="1"/>
</dbReference>
<evidence type="ECO:0000313" key="6">
    <source>
        <dbReference type="Proteomes" id="UP000245999"/>
    </source>
</evidence>
<keyword evidence="6" id="KW-1185">Reference proteome</keyword>
<evidence type="ECO:0000256" key="3">
    <source>
        <dbReference type="ARBA" id="ARBA00022553"/>
    </source>
</evidence>
<dbReference type="Gene3D" id="3.40.50.980">
    <property type="match status" value="2"/>
</dbReference>
<dbReference type="PROSITE" id="PS00455">
    <property type="entry name" value="AMP_BINDING"/>
    <property type="match status" value="1"/>
</dbReference>
<dbReference type="Gene3D" id="1.10.1200.10">
    <property type="entry name" value="ACP-like"/>
    <property type="match status" value="1"/>
</dbReference>
<protein>
    <submittedName>
        <fullName evidence="5">Non-ribosomal peptide synthetase</fullName>
    </submittedName>
</protein>
<dbReference type="PROSITE" id="PS50075">
    <property type="entry name" value="CARRIER"/>
    <property type="match status" value="1"/>
</dbReference>
<dbReference type="InterPro" id="IPR025110">
    <property type="entry name" value="AMP-bd_C"/>
</dbReference>
<dbReference type="CDD" id="cd19531">
    <property type="entry name" value="LCL_NRPS-like"/>
    <property type="match status" value="1"/>
</dbReference>
<dbReference type="FunFam" id="3.40.50.12780:FF:000012">
    <property type="entry name" value="Non-ribosomal peptide synthetase"/>
    <property type="match status" value="1"/>
</dbReference>
<dbReference type="Pfam" id="PF00668">
    <property type="entry name" value="Condensation"/>
    <property type="match status" value="1"/>
</dbReference>